<dbReference type="EMBL" id="VFOK01000001">
    <property type="protein sequence ID" value="TQL34323.1"/>
    <property type="molecule type" value="Genomic_DNA"/>
</dbReference>
<protein>
    <submittedName>
        <fullName evidence="2">Uncharacterized protein</fullName>
    </submittedName>
</protein>
<keyword evidence="3" id="KW-1185">Reference proteome</keyword>
<dbReference type="RefSeq" id="WP_142006512.1">
    <property type="nucleotide sequence ID" value="NZ_CAJTBP010000001.1"/>
</dbReference>
<name>A0A542XES0_9MICO</name>
<sequence length="61" mass="7177">MSGERPARRHRRATREATGGVEQRGGRPDQTSDDVEPERGGERDDERTRWLREQRPPHWGR</sequence>
<gene>
    <name evidence="2" type="ORF">FB554_2489</name>
</gene>
<dbReference type="Proteomes" id="UP000318336">
    <property type="component" value="Unassembled WGS sequence"/>
</dbReference>
<feature type="compositionally biased region" description="Basic and acidic residues" evidence="1">
    <location>
        <begin position="37"/>
        <end position="61"/>
    </location>
</feature>
<evidence type="ECO:0000313" key="2">
    <source>
        <dbReference type="EMBL" id="TQL34323.1"/>
    </source>
</evidence>
<proteinExistence type="predicted"/>
<evidence type="ECO:0000256" key="1">
    <source>
        <dbReference type="SAM" id="MobiDB-lite"/>
    </source>
</evidence>
<dbReference type="AlphaFoldDB" id="A0A542XES0"/>
<feature type="region of interest" description="Disordered" evidence="1">
    <location>
        <begin position="1"/>
        <end position="61"/>
    </location>
</feature>
<organism evidence="2 3">
    <name type="scientific">Barrientosiimonas humi</name>
    <dbReference type="NCBI Taxonomy" id="999931"/>
    <lineage>
        <taxon>Bacteria</taxon>
        <taxon>Bacillati</taxon>
        <taxon>Actinomycetota</taxon>
        <taxon>Actinomycetes</taxon>
        <taxon>Micrococcales</taxon>
        <taxon>Dermacoccaceae</taxon>
        <taxon>Barrientosiimonas</taxon>
    </lineage>
</organism>
<accession>A0A542XES0</accession>
<comment type="caution">
    <text evidence="2">The sequence shown here is derived from an EMBL/GenBank/DDBJ whole genome shotgun (WGS) entry which is preliminary data.</text>
</comment>
<reference evidence="2 3" key="1">
    <citation type="submission" date="2019-06" db="EMBL/GenBank/DDBJ databases">
        <title>Sequencing the genomes of 1000 actinobacteria strains.</title>
        <authorList>
            <person name="Klenk H.-P."/>
        </authorList>
    </citation>
    <scope>NUCLEOTIDE SEQUENCE [LARGE SCALE GENOMIC DNA]</scope>
    <source>
        <strain evidence="2 3">DSM 24617</strain>
    </source>
</reference>
<evidence type="ECO:0000313" key="3">
    <source>
        <dbReference type="Proteomes" id="UP000318336"/>
    </source>
</evidence>